<accession>A0A8C8U3B8</accession>
<dbReference type="Pfam" id="PF08246">
    <property type="entry name" value="Inhibitor_I29"/>
    <property type="match status" value="1"/>
</dbReference>
<dbReference type="Ensembl" id="ENSPEMT00000030259.2">
    <property type="protein sequence ID" value="ENSPEMP00000025866.2"/>
    <property type="gene ID" value="ENSPEMG00000022155.2"/>
</dbReference>
<sequence>MASASPSPDPSLDAEWQEWKRKYEKTYSQDEEGHRRMVWEENKKKIEEHNAEYEQGMASFCMGLNEFSDLTNDEFWEVITRSSDSVLEDQEIINTHLFSDIPEFEDLTEENNMIPEKDQV</sequence>
<dbReference type="AlphaFoldDB" id="A0A8C8U3B8"/>
<evidence type="ECO:0000259" key="2">
    <source>
        <dbReference type="SMART" id="SM00848"/>
    </source>
</evidence>
<dbReference type="InterPro" id="IPR013201">
    <property type="entry name" value="Prot_inhib_I29"/>
</dbReference>
<dbReference type="Proteomes" id="UP000694547">
    <property type="component" value="Chromosome 5"/>
</dbReference>
<dbReference type="InterPro" id="IPR038765">
    <property type="entry name" value="Papain-like_cys_pep_sf"/>
</dbReference>
<comment type="similarity">
    <text evidence="1">To the propeptide regions of cysteine proteases.</text>
</comment>
<evidence type="ECO:0000313" key="3">
    <source>
        <dbReference type="Ensembl" id="ENSPEMP00000025866.2"/>
    </source>
</evidence>
<evidence type="ECO:0000256" key="1">
    <source>
        <dbReference type="ARBA" id="ARBA00061596"/>
    </source>
</evidence>
<organism evidence="3 4">
    <name type="scientific">Peromyscus maniculatus bairdii</name>
    <name type="common">Prairie deer mouse</name>
    <dbReference type="NCBI Taxonomy" id="230844"/>
    <lineage>
        <taxon>Eukaryota</taxon>
        <taxon>Metazoa</taxon>
        <taxon>Chordata</taxon>
        <taxon>Craniata</taxon>
        <taxon>Vertebrata</taxon>
        <taxon>Euteleostomi</taxon>
        <taxon>Mammalia</taxon>
        <taxon>Eutheria</taxon>
        <taxon>Euarchontoglires</taxon>
        <taxon>Glires</taxon>
        <taxon>Rodentia</taxon>
        <taxon>Myomorpha</taxon>
        <taxon>Muroidea</taxon>
        <taxon>Cricetidae</taxon>
        <taxon>Neotominae</taxon>
        <taxon>Peromyscus</taxon>
    </lineage>
</organism>
<proteinExistence type="predicted"/>
<reference evidence="3 4" key="1">
    <citation type="submission" date="2018-10" db="EMBL/GenBank/DDBJ databases">
        <title>Improved assembly of the deer mouse Peromyscus maniculatus genome.</title>
        <authorList>
            <person name="Lassance J.-M."/>
            <person name="Hoekstra H.E."/>
        </authorList>
    </citation>
    <scope>NUCLEOTIDE SEQUENCE [LARGE SCALE GENOMIC DNA]</scope>
</reference>
<evidence type="ECO:0000313" key="4">
    <source>
        <dbReference type="Proteomes" id="UP000694547"/>
    </source>
</evidence>
<reference evidence="3" key="2">
    <citation type="submission" date="2025-08" db="UniProtKB">
        <authorList>
            <consortium name="Ensembl"/>
        </authorList>
    </citation>
    <scope>IDENTIFICATION</scope>
</reference>
<dbReference type="GeneTree" id="ENSGT00940000153321"/>
<reference evidence="3" key="3">
    <citation type="submission" date="2025-09" db="UniProtKB">
        <authorList>
            <consortium name="Ensembl"/>
        </authorList>
    </citation>
    <scope>IDENTIFICATION</scope>
</reference>
<dbReference type="FunFam" id="1.10.287.2250:FF:000003">
    <property type="entry name" value="Cathepsin L"/>
    <property type="match status" value="1"/>
</dbReference>
<keyword evidence="4" id="KW-1185">Reference proteome</keyword>
<name>A0A8C8U3B8_PERMB</name>
<dbReference type="SMART" id="SM00848">
    <property type="entry name" value="Inhibitor_I29"/>
    <property type="match status" value="1"/>
</dbReference>
<feature type="domain" description="Cathepsin propeptide inhibitor" evidence="2">
    <location>
        <begin position="16"/>
        <end position="75"/>
    </location>
</feature>
<dbReference type="SUPFAM" id="SSF54001">
    <property type="entry name" value="Cysteine proteinases"/>
    <property type="match status" value="1"/>
</dbReference>
<dbReference type="Gene3D" id="1.10.287.2250">
    <property type="match status" value="1"/>
</dbReference>
<protein>
    <recommendedName>
        <fullName evidence="2">Cathepsin propeptide inhibitor domain-containing protein</fullName>
    </recommendedName>
</protein>